<dbReference type="SUPFAM" id="SSF53474">
    <property type="entry name" value="alpha/beta-Hydrolases"/>
    <property type="match status" value="1"/>
</dbReference>
<keyword evidence="8" id="KW-1185">Reference proteome</keyword>
<evidence type="ECO:0000256" key="3">
    <source>
        <dbReference type="ARBA" id="ARBA00022741"/>
    </source>
</evidence>
<keyword evidence="3" id="KW-0547">Nucleotide-binding</keyword>
<dbReference type="RefSeq" id="WP_146436609.1">
    <property type="nucleotide sequence ID" value="NZ_VIGV01000007.1"/>
</dbReference>
<dbReference type="GO" id="GO:0044539">
    <property type="term" value="P:long-chain fatty acid import into cell"/>
    <property type="evidence" value="ECO:0007669"/>
    <property type="project" value="TreeGrafter"/>
</dbReference>
<evidence type="ECO:0000313" key="8">
    <source>
        <dbReference type="Proteomes" id="UP000319792"/>
    </source>
</evidence>
<reference evidence="7 8" key="1">
    <citation type="submission" date="2019-06" db="EMBL/GenBank/DDBJ databases">
        <authorList>
            <person name="Teng J.L.L."/>
            <person name="Lee H.H."/>
            <person name="Lau S.K.P."/>
            <person name="Woo P.C.Y."/>
        </authorList>
    </citation>
    <scope>NUCLEOTIDE SEQUENCE [LARGE SCALE GENOMIC DNA]</scope>
    <source>
        <strain evidence="7 8">HKU70</strain>
    </source>
</reference>
<sequence length="989" mass="106040">MVDILGGLPGGKALEASVNRLAATARNGFEVLTQGGLETGAKPSQFTVVERSPMYRLRRYFADRAPDPAQDDRPVILLVPPMMVDANVFDVTEHNGAVSVLHRAGLDPWVIDFGAPDREEGGLERNLADHVVAISRAIDQVTALRGRDVHIGGYSQGGMFCYQVAAYRQSRSIASLVTFGSPVDISAGLPLGAPPALVNKGAEFVADHVFNRFYLPSWMVQRGFEMLNPVKAVRSRLDFVRQLHDRDALLPREDQRRFLEADGWVAYAGPAVADLLKQFVVHNRMLTGGFAIDGEAVSLASITCPVLAFVGLSDQIGRPSAVRGILQAAPKATVYEAQVSAGHFGLVVGSSAGAVTYPTVSQWMNWLEGRGPQPENVTEMQPDDGRDVGVNPLVAGLGGIATVGFVAARDVLDAASGAAAGATAVAREVTRGLPKLARLGQLQAHTQVSLGKLLAEQAAGDPHGELFLYEDRVHTKQAVNQRIDRVVSGLIQVGVRQGEHVGVLMHTRPSALVAMAALSRLGAVAVLLPPGTDYAAALRLGEATAIVTDPEHAEDAVAVAERVFVVGGGDRRDRPGAAGQDLGAELVDLEQVDPDNVRIPRWYRPDAGLGRDLAFVMFSEVGGRLRAKRVTNGRWALSAFGTASAARLSHSDTVYCLTPLSHSSGLMTSLGGALAGGSRIALTRDFDPDRFMVEVQRYGVTVVCYTWNLMRAVLDTPGLEIPRYHPVRAFIGSGMSAELSRRVGEAFDAQVIEFYASTEGEIVLAKVRGGKPGAKGRRLPGSADVALVDYYFDSGRFVEDGDGFLQEVGDGEVGVLIGRADPDVTHRDVLLRGVFRPGDAWFSTGHLFRRDEDGDYWLVDDVRTVAVTERGPVYSIPITDVLEQLGQVDQAVVYQVPGEQPDGADHPGTGGAPRVVAAVTLRGDAELTADEITDAFAGRHGQYPDAVHIVDAVPLTSWYRPRRAELAAAGMPEPGPASWRFDTEQLRYL</sequence>
<dbReference type="InterPro" id="IPR000873">
    <property type="entry name" value="AMP-dep_synth/lig_dom"/>
</dbReference>
<dbReference type="InterPro" id="IPR029058">
    <property type="entry name" value="AB_hydrolase_fold"/>
</dbReference>
<dbReference type="AlphaFoldDB" id="A0A5C5RIU9"/>
<evidence type="ECO:0000256" key="1">
    <source>
        <dbReference type="ARBA" id="ARBA00006432"/>
    </source>
</evidence>
<dbReference type="InterPro" id="IPR045851">
    <property type="entry name" value="AMP-bd_C_sf"/>
</dbReference>
<evidence type="ECO:0000259" key="5">
    <source>
        <dbReference type="Pfam" id="PF00501"/>
    </source>
</evidence>
<dbReference type="GO" id="GO:0004467">
    <property type="term" value="F:long-chain fatty acid-CoA ligase activity"/>
    <property type="evidence" value="ECO:0007669"/>
    <property type="project" value="TreeGrafter"/>
</dbReference>
<dbReference type="Gene3D" id="3.30.300.30">
    <property type="match status" value="1"/>
</dbReference>
<accession>A0A5C5RIU9</accession>
<dbReference type="SUPFAM" id="SSF56801">
    <property type="entry name" value="Acetyl-CoA synthetase-like"/>
    <property type="match status" value="1"/>
</dbReference>
<protein>
    <submittedName>
        <fullName evidence="7">AMP-binding protein</fullName>
    </submittedName>
</protein>
<dbReference type="GO" id="GO:0005524">
    <property type="term" value="F:ATP binding"/>
    <property type="evidence" value="ECO:0007669"/>
    <property type="project" value="UniProtKB-KW"/>
</dbReference>
<name>A0A5C5RIU9_9ACTN</name>
<dbReference type="Gene3D" id="3.40.50.12780">
    <property type="entry name" value="N-terminal domain of ligase-like"/>
    <property type="match status" value="1"/>
</dbReference>
<dbReference type="EMBL" id="VIGV01000007">
    <property type="protein sequence ID" value="TWS22648.1"/>
    <property type="molecule type" value="Genomic_DNA"/>
</dbReference>
<keyword evidence="4" id="KW-0067">ATP-binding</keyword>
<feature type="domain" description="AB hydrolase-1" evidence="6">
    <location>
        <begin position="103"/>
        <end position="347"/>
    </location>
</feature>
<dbReference type="Pfam" id="PF00561">
    <property type="entry name" value="Abhydrolase_1"/>
    <property type="match status" value="1"/>
</dbReference>
<dbReference type="InterPro" id="IPR042099">
    <property type="entry name" value="ANL_N_sf"/>
</dbReference>
<dbReference type="PANTHER" id="PTHR43107">
    <property type="entry name" value="LONG-CHAIN FATTY ACID TRANSPORT PROTEIN"/>
    <property type="match status" value="1"/>
</dbReference>
<organism evidence="7 8">
    <name type="scientific">Tsukamurella sputi</name>
    <dbReference type="NCBI Taxonomy" id="2591848"/>
    <lineage>
        <taxon>Bacteria</taxon>
        <taxon>Bacillati</taxon>
        <taxon>Actinomycetota</taxon>
        <taxon>Actinomycetes</taxon>
        <taxon>Mycobacteriales</taxon>
        <taxon>Tsukamurellaceae</taxon>
        <taxon>Tsukamurella</taxon>
    </lineage>
</organism>
<dbReference type="GO" id="GO:0005886">
    <property type="term" value="C:plasma membrane"/>
    <property type="evidence" value="ECO:0007669"/>
    <property type="project" value="TreeGrafter"/>
</dbReference>
<evidence type="ECO:0000313" key="7">
    <source>
        <dbReference type="EMBL" id="TWS22648.1"/>
    </source>
</evidence>
<dbReference type="GO" id="GO:0005324">
    <property type="term" value="F:long-chain fatty acid transmembrane transporter activity"/>
    <property type="evidence" value="ECO:0007669"/>
    <property type="project" value="TreeGrafter"/>
</dbReference>
<dbReference type="PANTHER" id="PTHR43107:SF15">
    <property type="entry name" value="FATTY ACID TRANSPORT PROTEIN 3, ISOFORM A"/>
    <property type="match status" value="1"/>
</dbReference>
<dbReference type="InterPro" id="IPR000073">
    <property type="entry name" value="AB_hydrolase_1"/>
</dbReference>
<dbReference type="OrthoDB" id="4854336at2"/>
<dbReference type="Pfam" id="PF00501">
    <property type="entry name" value="AMP-binding"/>
    <property type="match status" value="1"/>
</dbReference>
<dbReference type="Proteomes" id="UP000319792">
    <property type="component" value="Unassembled WGS sequence"/>
</dbReference>
<dbReference type="Gene3D" id="3.40.50.1820">
    <property type="entry name" value="alpha/beta hydrolase"/>
    <property type="match status" value="1"/>
</dbReference>
<comment type="caution">
    <text evidence="7">The sequence shown here is derived from an EMBL/GenBank/DDBJ whole genome shotgun (WGS) entry which is preliminary data.</text>
</comment>
<feature type="domain" description="AMP-dependent synthetase/ligase" evidence="5">
    <location>
        <begin position="455"/>
        <end position="789"/>
    </location>
</feature>
<gene>
    <name evidence="7" type="ORF">FK268_18095</name>
</gene>
<comment type="similarity">
    <text evidence="1">Belongs to the ATP-dependent AMP-binding enzyme family.</text>
</comment>
<dbReference type="NCBIfam" id="NF005898">
    <property type="entry name" value="PRK07868.1"/>
    <property type="match status" value="1"/>
</dbReference>
<keyword evidence="2" id="KW-0436">Ligase</keyword>
<proteinExistence type="inferred from homology"/>
<reference evidence="7 8" key="2">
    <citation type="submission" date="2019-08" db="EMBL/GenBank/DDBJ databases">
        <title>Tsukamurella conjunctivitidis sp. nov., Tsukamurella assacharolytica sp. nov. and Tsukamurella sputae sp. nov. isolated from patients with conjunctivitis, bacteraemia (lymphoma) and respiratory infection (sputum) in Hong Kong.</title>
        <authorList>
            <person name="Fok K.M.N."/>
            <person name="Fong J.Y.H."/>
        </authorList>
    </citation>
    <scope>NUCLEOTIDE SEQUENCE [LARGE SCALE GENOMIC DNA]</scope>
    <source>
        <strain evidence="7 8">HKU70</strain>
    </source>
</reference>
<evidence type="ECO:0000256" key="4">
    <source>
        <dbReference type="ARBA" id="ARBA00022840"/>
    </source>
</evidence>
<evidence type="ECO:0000256" key="2">
    <source>
        <dbReference type="ARBA" id="ARBA00022598"/>
    </source>
</evidence>
<evidence type="ECO:0000259" key="6">
    <source>
        <dbReference type="Pfam" id="PF00561"/>
    </source>
</evidence>